<gene>
    <name evidence="1" type="ORF">B0H17DRAFT_916430</name>
</gene>
<name>A0AAD7GZH5_MYCRO</name>
<organism evidence="1 2">
    <name type="scientific">Mycena rosella</name>
    <name type="common">Pink bonnet</name>
    <name type="synonym">Agaricus rosellus</name>
    <dbReference type="NCBI Taxonomy" id="1033263"/>
    <lineage>
        <taxon>Eukaryota</taxon>
        <taxon>Fungi</taxon>
        <taxon>Dikarya</taxon>
        <taxon>Basidiomycota</taxon>
        <taxon>Agaricomycotina</taxon>
        <taxon>Agaricomycetes</taxon>
        <taxon>Agaricomycetidae</taxon>
        <taxon>Agaricales</taxon>
        <taxon>Marasmiineae</taxon>
        <taxon>Mycenaceae</taxon>
        <taxon>Mycena</taxon>
    </lineage>
</organism>
<evidence type="ECO:0008006" key="3">
    <source>
        <dbReference type="Google" id="ProtNLM"/>
    </source>
</evidence>
<dbReference type="Proteomes" id="UP001221757">
    <property type="component" value="Unassembled WGS sequence"/>
</dbReference>
<sequence>MEEGQFLRIGAFKTAQLGYLTLLHLYQEGLGTHPNEAVAVKRMYVRRNTPTQANSNRWEITHLMPADEFCKTIMEANVLLWAISIMNYTYLIRLGSDRDTYSFIYHFINTADTPPPFDIPKIHFLHAAIAVVNQQVVGPAAKATANICRTYLVEELINEEQDGFHKFINRGSAVPVKLSATNKSLLALGEFLPFTQHVQYYKTGGLVYISDLQGVWLIVLPNLN</sequence>
<evidence type="ECO:0000313" key="2">
    <source>
        <dbReference type="Proteomes" id="UP001221757"/>
    </source>
</evidence>
<dbReference type="EMBL" id="JARKIE010000003">
    <property type="protein sequence ID" value="KAJ7708646.1"/>
    <property type="molecule type" value="Genomic_DNA"/>
</dbReference>
<dbReference type="AlphaFoldDB" id="A0AAD7GZH5"/>
<protein>
    <recommendedName>
        <fullName evidence="3">Alpha-type protein kinase domain-containing protein</fullName>
    </recommendedName>
</protein>
<comment type="caution">
    <text evidence="1">The sequence shown here is derived from an EMBL/GenBank/DDBJ whole genome shotgun (WGS) entry which is preliminary data.</text>
</comment>
<reference evidence="1" key="1">
    <citation type="submission" date="2023-03" db="EMBL/GenBank/DDBJ databases">
        <title>Massive genome expansion in bonnet fungi (Mycena s.s.) driven by repeated elements and novel gene families across ecological guilds.</title>
        <authorList>
            <consortium name="Lawrence Berkeley National Laboratory"/>
            <person name="Harder C.B."/>
            <person name="Miyauchi S."/>
            <person name="Viragh M."/>
            <person name="Kuo A."/>
            <person name="Thoen E."/>
            <person name="Andreopoulos B."/>
            <person name="Lu D."/>
            <person name="Skrede I."/>
            <person name="Drula E."/>
            <person name="Henrissat B."/>
            <person name="Morin E."/>
            <person name="Kohler A."/>
            <person name="Barry K."/>
            <person name="LaButti K."/>
            <person name="Morin E."/>
            <person name="Salamov A."/>
            <person name="Lipzen A."/>
            <person name="Mereny Z."/>
            <person name="Hegedus B."/>
            <person name="Baldrian P."/>
            <person name="Stursova M."/>
            <person name="Weitz H."/>
            <person name="Taylor A."/>
            <person name="Grigoriev I.V."/>
            <person name="Nagy L.G."/>
            <person name="Martin F."/>
            <person name="Kauserud H."/>
        </authorList>
    </citation>
    <scope>NUCLEOTIDE SEQUENCE</scope>
    <source>
        <strain evidence="1">CBHHK067</strain>
    </source>
</reference>
<keyword evidence="2" id="KW-1185">Reference proteome</keyword>
<accession>A0AAD7GZH5</accession>
<evidence type="ECO:0000313" key="1">
    <source>
        <dbReference type="EMBL" id="KAJ7708646.1"/>
    </source>
</evidence>
<proteinExistence type="predicted"/>